<feature type="region of interest" description="Disordered" evidence="1">
    <location>
        <begin position="1"/>
        <end position="20"/>
    </location>
</feature>
<dbReference type="InParanoid" id="A0A1Z5KQR6"/>
<evidence type="ECO:0000256" key="1">
    <source>
        <dbReference type="SAM" id="MobiDB-lite"/>
    </source>
</evidence>
<evidence type="ECO:0000313" key="2">
    <source>
        <dbReference type="EMBL" id="GAX28646.1"/>
    </source>
</evidence>
<gene>
    <name evidence="2" type="ORF">FisN_1Hu561</name>
</gene>
<dbReference type="EMBL" id="BDSP01000277">
    <property type="protein sequence ID" value="GAX28646.1"/>
    <property type="molecule type" value="Genomic_DNA"/>
</dbReference>
<evidence type="ECO:0000313" key="3">
    <source>
        <dbReference type="Proteomes" id="UP000198406"/>
    </source>
</evidence>
<accession>A0A1Z5KQR6</accession>
<sequence>MTAVTEGRCAADEKSGRKTTRTSGISFSHIAHAWPLEQFIMNTVLLVSFLLIIATKAQEEFGSLFSRFDDGREEFLSGGLRMMDLGTFSSDKLTDLGARGSVRPGQTLAYKAKFTGDVSCAVIGIQWYEYVDPNGGNAILEVNMDKRRKPFLNGDNINTDTQCRKQKITGGPENAVCDFNTENRGDGTFYIWVTGKKFTKFDLYAVQKRNDDGVQLCD</sequence>
<reference evidence="2 3" key="1">
    <citation type="journal article" date="2015" name="Plant Cell">
        <title>Oil accumulation by the oleaginous diatom Fistulifera solaris as revealed by the genome and transcriptome.</title>
        <authorList>
            <person name="Tanaka T."/>
            <person name="Maeda Y."/>
            <person name="Veluchamy A."/>
            <person name="Tanaka M."/>
            <person name="Abida H."/>
            <person name="Marechal E."/>
            <person name="Bowler C."/>
            <person name="Muto M."/>
            <person name="Sunaga Y."/>
            <person name="Tanaka M."/>
            <person name="Yoshino T."/>
            <person name="Taniguchi T."/>
            <person name="Fukuda Y."/>
            <person name="Nemoto M."/>
            <person name="Matsumoto M."/>
            <person name="Wong P.S."/>
            <person name="Aburatani S."/>
            <person name="Fujibuchi W."/>
        </authorList>
    </citation>
    <scope>NUCLEOTIDE SEQUENCE [LARGE SCALE GENOMIC DNA]</scope>
    <source>
        <strain evidence="2 3">JPCC DA0580</strain>
    </source>
</reference>
<keyword evidence="3" id="KW-1185">Reference proteome</keyword>
<proteinExistence type="predicted"/>
<dbReference type="AlphaFoldDB" id="A0A1Z5KQR6"/>
<comment type="caution">
    <text evidence="2">The sequence shown here is derived from an EMBL/GenBank/DDBJ whole genome shotgun (WGS) entry which is preliminary data.</text>
</comment>
<name>A0A1Z5KQR6_FISSO</name>
<dbReference type="Proteomes" id="UP000198406">
    <property type="component" value="Unassembled WGS sequence"/>
</dbReference>
<protein>
    <submittedName>
        <fullName evidence="2">Uncharacterized protein</fullName>
    </submittedName>
</protein>
<organism evidence="2 3">
    <name type="scientific">Fistulifera solaris</name>
    <name type="common">Oleaginous diatom</name>
    <dbReference type="NCBI Taxonomy" id="1519565"/>
    <lineage>
        <taxon>Eukaryota</taxon>
        <taxon>Sar</taxon>
        <taxon>Stramenopiles</taxon>
        <taxon>Ochrophyta</taxon>
        <taxon>Bacillariophyta</taxon>
        <taxon>Bacillariophyceae</taxon>
        <taxon>Bacillariophycidae</taxon>
        <taxon>Naviculales</taxon>
        <taxon>Naviculaceae</taxon>
        <taxon>Fistulifera</taxon>
    </lineage>
</organism>